<protein>
    <submittedName>
        <fullName evidence="5">Nucleoside hydrolase</fullName>
    </submittedName>
</protein>
<dbReference type="Pfam" id="PF01156">
    <property type="entry name" value="IU_nuc_hydro"/>
    <property type="match status" value="1"/>
</dbReference>
<dbReference type="GO" id="GO:0008477">
    <property type="term" value="F:purine nucleosidase activity"/>
    <property type="evidence" value="ECO:0007669"/>
    <property type="project" value="TreeGrafter"/>
</dbReference>
<evidence type="ECO:0000313" key="5">
    <source>
        <dbReference type="EMBL" id="BAK84800.1"/>
    </source>
</evidence>
<gene>
    <name evidence="5" type="ordered locus">GLX_23880</name>
</gene>
<dbReference type="KEGG" id="gxy:GLX_23880"/>
<name>G2I1L4_KOMMN</name>
<evidence type="ECO:0000256" key="2">
    <source>
        <dbReference type="ARBA" id="ARBA00023295"/>
    </source>
</evidence>
<evidence type="ECO:0000313" key="6">
    <source>
        <dbReference type="Proteomes" id="UP000009044"/>
    </source>
</evidence>
<proteinExistence type="predicted"/>
<dbReference type="STRING" id="634177.GLX_23880"/>
<accession>G2I1L4</accession>
<reference evidence="6" key="1">
    <citation type="journal article" date="2011" name="J. Bacteriol.">
        <title>Complete genome sequence of NBRC 3288, a unique cellulose-nonproducing strain of Gluconacetobacter xylinus isolated from vinegar.</title>
        <authorList>
            <person name="Ogino H."/>
            <person name="Azuma Y."/>
            <person name="Hosoyama A."/>
            <person name="Nakazawa H."/>
            <person name="Matsutani M."/>
            <person name="Hasegawa A."/>
            <person name="Otsuyama K."/>
            <person name="Matsushita K."/>
            <person name="Fujita N."/>
            <person name="Shirai M."/>
        </authorList>
    </citation>
    <scope>NUCLEOTIDE SEQUENCE [LARGE SCALE GENOMIC DNA]</scope>
    <source>
        <strain evidence="6">NBRC 3288 / BCRC 11682 / LMG 1693</strain>
    </source>
</reference>
<evidence type="ECO:0000256" key="1">
    <source>
        <dbReference type="ARBA" id="ARBA00022801"/>
    </source>
</evidence>
<feature type="signal peptide" evidence="3">
    <location>
        <begin position="1"/>
        <end position="40"/>
    </location>
</feature>
<dbReference type="InterPro" id="IPR001910">
    <property type="entry name" value="Inosine/uridine_hydrolase_dom"/>
</dbReference>
<organism evidence="5 6">
    <name type="scientific">Komagataeibacter medellinensis (strain NBRC 3288 / BCRC 11682 / LMG 1693 / Kondo 51)</name>
    <name type="common">Gluconacetobacter medellinensis</name>
    <dbReference type="NCBI Taxonomy" id="634177"/>
    <lineage>
        <taxon>Bacteria</taxon>
        <taxon>Pseudomonadati</taxon>
        <taxon>Pseudomonadota</taxon>
        <taxon>Alphaproteobacteria</taxon>
        <taxon>Acetobacterales</taxon>
        <taxon>Acetobacteraceae</taxon>
        <taxon>Komagataeibacter</taxon>
    </lineage>
</organism>
<dbReference type="SUPFAM" id="SSF53590">
    <property type="entry name" value="Nucleoside hydrolase"/>
    <property type="match status" value="1"/>
</dbReference>
<dbReference type="HOGENOM" id="CLU_036838_7_0_5"/>
<dbReference type="GO" id="GO:0006152">
    <property type="term" value="P:purine nucleoside catabolic process"/>
    <property type="evidence" value="ECO:0007669"/>
    <property type="project" value="TreeGrafter"/>
</dbReference>
<keyword evidence="3" id="KW-0732">Signal</keyword>
<dbReference type="InterPro" id="IPR023186">
    <property type="entry name" value="IUNH"/>
</dbReference>
<sequence>MAQQYPDQGACCVFSSVLSLSKRLAACAAAVTLVATTAHAAPAPTSDTSGPELVIEDNDFLGPGGSDQLSIIPLLFNPHVRVLGFTVVSGDGWENSESAHLRRLLEIIGRTDVPVADGAVYPLVNTRAEMRLHEMQFGTIPWKGAWGGMGSIDKATDTQPASIGPMKEGTPHTAPIAQSAAQFLIEQVHAHPHQVTILAAGPLTNLALAIRQDPTFAQTAKQLIFMGGMLDTSMMSVTGNADFASDFNMIFDPEGAHITLTAPWKAITVVGSVSNDLMLSREYLARLTSKKTALTSYIGAYYEPLPMWDEMTAAIAADPTLITSAVDAHLDIDTSRGPHYGHAFVVPDALVPHGSPMQRMHIVRSIDAQRFRDTFAQEAQSDLPAHGQ</sequence>
<evidence type="ECO:0000256" key="3">
    <source>
        <dbReference type="SAM" id="SignalP"/>
    </source>
</evidence>
<keyword evidence="1 5" id="KW-0378">Hydrolase</keyword>
<feature type="domain" description="Inosine/uridine-preferring nucleoside hydrolase" evidence="4">
    <location>
        <begin position="63"/>
        <end position="372"/>
    </location>
</feature>
<dbReference type="PANTHER" id="PTHR12304">
    <property type="entry name" value="INOSINE-URIDINE PREFERRING NUCLEOSIDE HYDROLASE"/>
    <property type="match status" value="1"/>
</dbReference>
<dbReference type="PANTHER" id="PTHR12304:SF25">
    <property type="entry name" value="INOSINE_URIDINE-PREFERRING NUCLEOSIDE HYDROLASE DOMAIN-CONTAINING PROTEIN"/>
    <property type="match status" value="1"/>
</dbReference>
<keyword evidence="2" id="KW-0326">Glycosidase</keyword>
<dbReference type="Gene3D" id="3.90.245.10">
    <property type="entry name" value="Ribonucleoside hydrolase-like"/>
    <property type="match status" value="1"/>
</dbReference>
<feature type="chain" id="PRO_5003431012" evidence="3">
    <location>
        <begin position="41"/>
        <end position="388"/>
    </location>
</feature>
<dbReference type="RefSeq" id="WP_014106295.1">
    <property type="nucleotide sequence ID" value="NC_016027.1"/>
</dbReference>
<evidence type="ECO:0000259" key="4">
    <source>
        <dbReference type="Pfam" id="PF01156"/>
    </source>
</evidence>
<dbReference type="eggNOG" id="COG1957">
    <property type="taxonomic scope" value="Bacteria"/>
</dbReference>
<dbReference type="EMBL" id="AP012159">
    <property type="protein sequence ID" value="BAK84800.1"/>
    <property type="molecule type" value="Genomic_DNA"/>
</dbReference>
<dbReference type="PATRIC" id="fig|634177.7.peg.2668"/>
<dbReference type="Proteomes" id="UP000009044">
    <property type="component" value="Chromosome"/>
</dbReference>
<dbReference type="AlphaFoldDB" id="G2I1L4"/>
<dbReference type="InterPro" id="IPR036452">
    <property type="entry name" value="Ribo_hydro-like"/>
</dbReference>
<dbReference type="GO" id="GO:0005829">
    <property type="term" value="C:cytosol"/>
    <property type="evidence" value="ECO:0007669"/>
    <property type="project" value="TreeGrafter"/>
</dbReference>